<dbReference type="PROSITE" id="PS51257">
    <property type="entry name" value="PROKAR_LIPOPROTEIN"/>
    <property type="match status" value="1"/>
</dbReference>
<feature type="signal peptide" evidence="1">
    <location>
        <begin position="1"/>
        <end position="21"/>
    </location>
</feature>
<reference evidence="2" key="1">
    <citation type="submission" date="2022-10" db="EMBL/GenBank/DDBJ databases">
        <title>Comparative genomics and taxonomic characterization of three novel marine species of genus Reichenbachiella exhibiting antioxidant and polysaccharide degradation activities.</title>
        <authorList>
            <person name="Muhammad N."/>
            <person name="Lee Y.-J."/>
            <person name="Ko J."/>
            <person name="Kim S.-G."/>
        </authorList>
    </citation>
    <scope>NUCLEOTIDE SEQUENCE</scope>
    <source>
        <strain evidence="2">Wsw4-B4</strain>
    </source>
</reference>
<evidence type="ECO:0000313" key="2">
    <source>
        <dbReference type="EMBL" id="UXX80507.1"/>
    </source>
</evidence>
<keyword evidence="1" id="KW-0732">Signal</keyword>
<dbReference type="Gene3D" id="2.40.160.60">
    <property type="entry name" value="Outer membrane protein transport protein (OMPP1/FadL/TodX)"/>
    <property type="match status" value="1"/>
</dbReference>
<dbReference type="SUPFAM" id="SSF56935">
    <property type="entry name" value="Porins"/>
    <property type="match status" value="1"/>
</dbReference>
<feature type="chain" id="PRO_5045936512" description="Long-chain fatty acid transport protein" evidence="1">
    <location>
        <begin position="22"/>
        <end position="421"/>
    </location>
</feature>
<dbReference type="Proteomes" id="UP001062165">
    <property type="component" value="Chromosome"/>
</dbReference>
<gene>
    <name evidence="2" type="ORF">N7E81_05265</name>
</gene>
<protein>
    <recommendedName>
        <fullName evidence="4">Long-chain fatty acid transport protein</fullName>
    </recommendedName>
</protein>
<dbReference type="RefSeq" id="WP_263052237.1">
    <property type="nucleotide sequence ID" value="NZ_CP106735.1"/>
</dbReference>
<dbReference type="EMBL" id="CP106735">
    <property type="protein sequence ID" value="UXX80507.1"/>
    <property type="molecule type" value="Genomic_DNA"/>
</dbReference>
<organism evidence="2 3">
    <name type="scientific">Reichenbachiella carrageenanivorans</name>
    <dbReference type="NCBI Taxonomy" id="2979869"/>
    <lineage>
        <taxon>Bacteria</taxon>
        <taxon>Pseudomonadati</taxon>
        <taxon>Bacteroidota</taxon>
        <taxon>Cytophagia</taxon>
        <taxon>Cytophagales</taxon>
        <taxon>Reichenbachiellaceae</taxon>
        <taxon>Reichenbachiella</taxon>
    </lineage>
</organism>
<evidence type="ECO:0000313" key="3">
    <source>
        <dbReference type="Proteomes" id="UP001062165"/>
    </source>
</evidence>
<evidence type="ECO:0000256" key="1">
    <source>
        <dbReference type="SAM" id="SignalP"/>
    </source>
</evidence>
<proteinExistence type="predicted"/>
<sequence length="421" mass="46459">MRRFKWLLTFAALLSCKFVSAQFTYSPYTAIGIGDKNSMGLAHNSAMGGVGIATPSTWHINTVNPALLPYNALTVFEIGMEGENRTISNELNSIKVGSGGLKYLTFAFPIMSGTWTANLGLMPYSSVNYTFSTSQPVDGTTTDAIIDFEGDGGLNQVFFSNGVRIVKGLTVGLRTSFIFGLIEGTTATYLEGDGITQQFPTGHYSKTNYSGFNLGFGGAYRMALNDKDVLNFGATYDMGNSLDGKRLERNQYETGTGTAQPGDTLLLDMPGSYQLPAELGVGFSWQKLNKLTIGLDVKRSFWDEKAGFADDNETYRSTWYAGIGLEFTPKFNDVNNYFKRVQYRLGVDYKQEPFVINGETVDNFGINFGWSLPVKGVSAVNMAFKYGQRGQASGALVKEQYFKFVLGATINDRWFVRRKYN</sequence>
<name>A0ABY6D2Y2_9BACT</name>
<keyword evidence="3" id="KW-1185">Reference proteome</keyword>
<accession>A0ABY6D2Y2</accession>
<evidence type="ECO:0008006" key="4">
    <source>
        <dbReference type="Google" id="ProtNLM"/>
    </source>
</evidence>